<dbReference type="WBParaSite" id="L893_g20288.t1">
    <property type="protein sequence ID" value="L893_g20288.t1"/>
    <property type="gene ID" value="L893_g20288"/>
</dbReference>
<protein>
    <submittedName>
        <fullName evidence="3">Secreted protein</fullName>
    </submittedName>
</protein>
<accession>A0A1I7YW33</accession>
<proteinExistence type="predicted"/>
<dbReference type="Proteomes" id="UP000095287">
    <property type="component" value="Unplaced"/>
</dbReference>
<keyword evidence="2" id="KW-1185">Reference proteome</keyword>
<evidence type="ECO:0000313" key="2">
    <source>
        <dbReference type="Proteomes" id="UP000095287"/>
    </source>
</evidence>
<reference evidence="3" key="1">
    <citation type="submission" date="2016-11" db="UniProtKB">
        <authorList>
            <consortium name="WormBaseParasite"/>
        </authorList>
    </citation>
    <scope>IDENTIFICATION</scope>
</reference>
<feature type="compositionally biased region" description="Basic and acidic residues" evidence="1">
    <location>
        <begin position="74"/>
        <end position="84"/>
    </location>
</feature>
<name>A0A1I7YW33_9BILA</name>
<evidence type="ECO:0000313" key="3">
    <source>
        <dbReference type="WBParaSite" id="L893_g20288.t1"/>
    </source>
</evidence>
<sequence length="269" mass="29466">MRHRIEQLALLGQQAFDIRRHGIEHLGQRADVRAWRDQRTLRQVAFAQALRRGLEPLQVTPVRAHPEQQAAQQRRTDQHGDAPRQQHGRGRSSEFPLDSAEQVALAPHRLDLARLAGAVVELAPQLGDGHVHRAVGAVELDAAQLLQDAVAAEHAAGIARQHHQQVELAAGQLHRLVAPQHGAFGQVDAQPADHDQVALEMRLVDAAAPQQGPHPRQQHARLARLADVVVGAHLQAQHLVVAVVAGGEHEDRQQQRFGAQLPAHLQAVQ</sequence>
<dbReference type="AlphaFoldDB" id="A0A1I7YW33"/>
<feature type="region of interest" description="Disordered" evidence="1">
    <location>
        <begin position="57"/>
        <end position="99"/>
    </location>
</feature>
<organism evidence="2 3">
    <name type="scientific">Steinernema glaseri</name>
    <dbReference type="NCBI Taxonomy" id="37863"/>
    <lineage>
        <taxon>Eukaryota</taxon>
        <taxon>Metazoa</taxon>
        <taxon>Ecdysozoa</taxon>
        <taxon>Nematoda</taxon>
        <taxon>Chromadorea</taxon>
        <taxon>Rhabditida</taxon>
        <taxon>Tylenchina</taxon>
        <taxon>Panagrolaimomorpha</taxon>
        <taxon>Strongyloidoidea</taxon>
        <taxon>Steinernematidae</taxon>
        <taxon>Steinernema</taxon>
    </lineage>
</organism>
<evidence type="ECO:0000256" key="1">
    <source>
        <dbReference type="SAM" id="MobiDB-lite"/>
    </source>
</evidence>